<evidence type="ECO:0000313" key="2">
    <source>
        <dbReference type="EMBL" id="MBP3943050.1"/>
    </source>
</evidence>
<proteinExistence type="predicted"/>
<comment type="caution">
    <text evidence="2">The sequence shown here is derived from an EMBL/GenBank/DDBJ whole genome shotgun (WGS) entry which is preliminary data.</text>
</comment>
<dbReference type="RefSeq" id="WP_353546538.1">
    <property type="nucleotide sequence ID" value="NZ_JAGKSB010000005.1"/>
</dbReference>
<evidence type="ECO:0000313" key="3">
    <source>
        <dbReference type="Proteomes" id="UP000679691"/>
    </source>
</evidence>
<feature type="transmembrane region" description="Helical" evidence="1">
    <location>
        <begin position="59"/>
        <end position="78"/>
    </location>
</feature>
<evidence type="ECO:0000256" key="1">
    <source>
        <dbReference type="SAM" id="Phobius"/>
    </source>
</evidence>
<accession>A0A8T4H7H7</accession>
<sequence length="79" mass="9102">MRLTPINIAVACVLTWYITESRSDKPLFSIGLLLLWIAIFSVVDVLFRLRIKETQKLWFMQLGFILVVSIGSVLIKLYS</sequence>
<keyword evidence="3" id="KW-1185">Reference proteome</keyword>
<organism evidence="2 3">
    <name type="scientific">Rhinopithecimicrobium faecis</name>
    <dbReference type="NCBI Taxonomy" id="2820698"/>
    <lineage>
        <taxon>Bacteria</taxon>
        <taxon>Pseudomonadati</taxon>
        <taxon>Bacteroidota</taxon>
        <taxon>Sphingobacteriia</taxon>
        <taxon>Sphingobacteriales</taxon>
        <taxon>Sphingobacteriaceae</taxon>
        <taxon>Rhinopithecimicrobium</taxon>
    </lineage>
</organism>
<dbReference type="Proteomes" id="UP000679691">
    <property type="component" value="Unassembled WGS sequence"/>
</dbReference>
<name>A0A8T4H7H7_9SPHI</name>
<reference evidence="2" key="1">
    <citation type="submission" date="2021-03" db="EMBL/GenBank/DDBJ databases">
        <authorList>
            <person name="Lu T."/>
            <person name="Wang Q."/>
            <person name="Han X."/>
        </authorList>
    </citation>
    <scope>NUCLEOTIDE SEQUENCE</scope>
    <source>
        <strain evidence="2">WQ 2009</strain>
    </source>
</reference>
<gene>
    <name evidence="2" type="ORF">J5U18_05665</name>
</gene>
<keyword evidence="1" id="KW-0472">Membrane</keyword>
<keyword evidence="1" id="KW-1133">Transmembrane helix</keyword>
<feature type="transmembrane region" description="Helical" evidence="1">
    <location>
        <begin position="27"/>
        <end position="47"/>
    </location>
</feature>
<keyword evidence="1" id="KW-0812">Transmembrane</keyword>
<dbReference type="EMBL" id="JAGKSB010000005">
    <property type="protein sequence ID" value="MBP3943050.1"/>
    <property type="molecule type" value="Genomic_DNA"/>
</dbReference>
<protein>
    <submittedName>
        <fullName evidence="2">Uncharacterized protein</fullName>
    </submittedName>
</protein>
<dbReference type="AlphaFoldDB" id="A0A8T4H7H7"/>